<gene>
    <name evidence="1" type="ORF">H4K34_08020</name>
</gene>
<dbReference type="AlphaFoldDB" id="A0A7H0VJ80"/>
<dbReference type="EMBL" id="CP060139">
    <property type="protein sequence ID" value="QNR25778.1"/>
    <property type="molecule type" value="Genomic_DNA"/>
</dbReference>
<keyword evidence="2" id="KW-1185">Reference proteome</keyword>
<protein>
    <submittedName>
        <fullName evidence="1">Uncharacterized protein</fullName>
    </submittedName>
</protein>
<reference evidence="1 2" key="1">
    <citation type="submission" date="2020-08" db="EMBL/GenBank/DDBJ databases">
        <title>Croceimicrobium hydrocarbonivorans gen. nov., sp. nov., a novel marine bacterium isolated from a bacterial consortium that degrades polyethylene terephthalate.</title>
        <authorList>
            <person name="Liu R."/>
        </authorList>
    </citation>
    <scope>NUCLEOTIDE SEQUENCE [LARGE SCALE GENOMIC DNA]</scope>
    <source>
        <strain evidence="1 2">A20-9</strain>
    </source>
</reference>
<dbReference type="RefSeq" id="WP_210760302.1">
    <property type="nucleotide sequence ID" value="NZ_CP060139.1"/>
</dbReference>
<accession>A0A7H0VJ80</accession>
<name>A0A7H0VJ80_9FLAO</name>
<organism evidence="1 2">
    <name type="scientific">Croceimicrobium hydrocarbonivorans</name>
    <dbReference type="NCBI Taxonomy" id="2761580"/>
    <lineage>
        <taxon>Bacteria</taxon>
        <taxon>Pseudomonadati</taxon>
        <taxon>Bacteroidota</taxon>
        <taxon>Flavobacteriia</taxon>
        <taxon>Flavobacteriales</taxon>
        <taxon>Owenweeksiaceae</taxon>
        <taxon>Croceimicrobium</taxon>
    </lineage>
</organism>
<proteinExistence type="predicted"/>
<dbReference type="KEGG" id="chyd:H4K34_08020"/>
<dbReference type="Proteomes" id="UP000516305">
    <property type="component" value="Chromosome"/>
</dbReference>
<evidence type="ECO:0000313" key="2">
    <source>
        <dbReference type="Proteomes" id="UP000516305"/>
    </source>
</evidence>
<sequence length="71" mass="8762">MRNNFFQAHARRHIRALNAYFEHLIDQEKITQALYKLGVRELYAFPQTKNCLTEQFQNRYSCHYPHYYLNH</sequence>
<evidence type="ECO:0000313" key="1">
    <source>
        <dbReference type="EMBL" id="QNR25778.1"/>
    </source>
</evidence>